<evidence type="ECO:0000313" key="3">
    <source>
        <dbReference type="Proteomes" id="UP000076964"/>
    </source>
</evidence>
<dbReference type="CDD" id="cd07713">
    <property type="entry name" value="DHPS-like_MBL-fold"/>
    <property type="match status" value="1"/>
</dbReference>
<dbReference type="InterPro" id="IPR041712">
    <property type="entry name" value="DHPS-like_MBL-fold"/>
</dbReference>
<accession>A0A177E8W5</accession>
<dbReference type="PANTHER" id="PTHR13754:SF13">
    <property type="entry name" value="METALLO-BETA-LACTAMASE SUPERFAMILY PROTEIN (AFU_ORTHOLOGUE AFUA_3G07630)"/>
    <property type="match status" value="1"/>
</dbReference>
<dbReference type="GO" id="GO:0016740">
    <property type="term" value="F:transferase activity"/>
    <property type="evidence" value="ECO:0007669"/>
    <property type="project" value="TreeGrafter"/>
</dbReference>
<dbReference type="InterPro" id="IPR036866">
    <property type="entry name" value="RibonucZ/Hydroxyglut_hydro"/>
</dbReference>
<dbReference type="Proteomes" id="UP000076964">
    <property type="component" value="Unassembled WGS sequence"/>
</dbReference>
<dbReference type="OrthoDB" id="5443440at2"/>
<sequence>MELYVVFDNQAQDPAFISGWGYSVYIAPLGLLFDTGSETASLIHNLGLFQVSLDSIDTIFLSHFHWDHTGGLLGLLPYLKNITVVLHGGFSKGFVSEIFRLGGKVKEINSPLQIAPGVYTTGCFPEPVPEAGLIFETENHLVLLTGCAHPGVLFMAQEVERLFRRPPSFIIGGFHLLNRPEEEVFALAWELKRLGVTHVAPSHCTGKKAQAIFAKVFGEGFIKVGAGTKLKI</sequence>
<dbReference type="AlphaFoldDB" id="A0A177E8W5"/>
<organism evidence="2 3">
    <name type="scientific">Thermodesulfatator autotrophicus</name>
    <dbReference type="NCBI Taxonomy" id="1795632"/>
    <lineage>
        <taxon>Bacteria</taxon>
        <taxon>Pseudomonadati</taxon>
        <taxon>Thermodesulfobacteriota</taxon>
        <taxon>Thermodesulfobacteria</taxon>
        <taxon>Thermodesulfobacteriales</taxon>
        <taxon>Thermodesulfatatoraceae</taxon>
        <taxon>Thermodesulfatator</taxon>
    </lineage>
</organism>
<proteinExistence type="predicted"/>
<dbReference type="RefSeq" id="WP_068541535.1">
    <property type="nucleotide sequence ID" value="NZ_LSFI01000016.1"/>
</dbReference>
<dbReference type="STRING" id="1795632.TH606_04135"/>
<dbReference type="SUPFAM" id="SSF56281">
    <property type="entry name" value="Metallo-hydrolase/oxidoreductase"/>
    <property type="match status" value="1"/>
</dbReference>
<gene>
    <name evidence="2" type="ORF">TH606_04135</name>
</gene>
<dbReference type="InterPro" id="IPR001279">
    <property type="entry name" value="Metallo-B-lactamas"/>
</dbReference>
<name>A0A177E8W5_9BACT</name>
<dbReference type="Gene3D" id="3.60.15.10">
    <property type="entry name" value="Ribonuclease Z/Hydroxyacylglutathione hydrolase-like"/>
    <property type="match status" value="1"/>
</dbReference>
<dbReference type="EMBL" id="LSFI01000016">
    <property type="protein sequence ID" value="OAG27931.1"/>
    <property type="molecule type" value="Genomic_DNA"/>
</dbReference>
<dbReference type="InterPro" id="IPR052926">
    <property type="entry name" value="Metallo-beta-lactamase_dom"/>
</dbReference>
<dbReference type="PANTHER" id="PTHR13754">
    <property type="entry name" value="METALLO-BETA-LACTAMASE SUPERFAMILY PROTEIN"/>
    <property type="match status" value="1"/>
</dbReference>
<reference evidence="2 3" key="1">
    <citation type="submission" date="2016-02" db="EMBL/GenBank/DDBJ databases">
        <title>Draft genome sequence of Thermodesulfatator sp. S606.</title>
        <authorList>
            <person name="Lai Q."/>
            <person name="Cao J."/>
            <person name="Dupont S."/>
            <person name="Shao Z."/>
            <person name="Jebbar M."/>
            <person name="Alain K."/>
        </authorList>
    </citation>
    <scope>NUCLEOTIDE SEQUENCE [LARGE SCALE GENOMIC DNA]</scope>
    <source>
        <strain evidence="2 3">S606</strain>
    </source>
</reference>
<comment type="caution">
    <text evidence="2">The sequence shown here is derived from an EMBL/GenBank/DDBJ whole genome shotgun (WGS) entry which is preliminary data.</text>
</comment>
<protein>
    <recommendedName>
        <fullName evidence="1">Metallo-beta-lactamase domain-containing protein</fullName>
    </recommendedName>
</protein>
<evidence type="ECO:0000259" key="1">
    <source>
        <dbReference type="Pfam" id="PF00753"/>
    </source>
</evidence>
<dbReference type="Pfam" id="PF00753">
    <property type="entry name" value="Lactamase_B"/>
    <property type="match status" value="1"/>
</dbReference>
<feature type="domain" description="Metallo-beta-lactamase" evidence="1">
    <location>
        <begin position="31"/>
        <end position="90"/>
    </location>
</feature>
<keyword evidence="3" id="KW-1185">Reference proteome</keyword>
<evidence type="ECO:0000313" key="2">
    <source>
        <dbReference type="EMBL" id="OAG27931.1"/>
    </source>
</evidence>